<comment type="caution">
    <text evidence="1">The sequence shown here is derived from an EMBL/GenBank/DDBJ whole genome shotgun (WGS) entry which is preliminary data.</text>
</comment>
<sequence length="124" mass="13908">MATKEITLLNGEVVAVDTKIIALTLFKLQHEGVLNKEFLNMLTMRGNGSGDVDINMDIFTAINSVYVAYRQANPTTFLAYESFMELYEFDYEEAMGIFSEIIQKEAKKSTLADSFEKRTTGAGK</sequence>
<dbReference type="EMBL" id="AODM01000030">
    <property type="protein sequence ID" value="EUJ56624.1"/>
    <property type="molecule type" value="Genomic_DNA"/>
</dbReference>
<evidence type="ECO:0000313" key="2">
    <source>
        <dbReference type="Proteomes" id="UP000019241"/>
    </source>
</evidence>
<dbReference type="Proteomes" id="UP000019241">
    <property type="component" value="Unassembled WGS sequence"/>
</dbReference>
<gene>
    <name evidence="1" type="ORF">MCOL2_08861</name>
</gene>
<organism evidence="1 2">
    <name type="scientific">Listeria fleischmannii FSL S10-1203</name>
    <dbReference type="NCBI Taxonomy" id="1265822"/>
    <lineage>
        <taxon>Bacteria</taxon>
        <taxon>Bacillati</taxon>
        <taxon>Bacillota</taxon>
        <taxon>Bacilli</taxon>
        <taxon>Bacillales</taxon>
        <taxon>Listeriaceae</taxon>
        <taxon>Listeria</taxon>
    </lineage>
</organism>
<dbReference type="PATRIC" id="fig|1265822.4.peg.1801"/>
<dbReference type="RefSeq" id="WP_036063470.1">
    <property type="nucleotide sequence ID" value="NZ_AODM01000030.1"/>
</dbReference>
<protein>
    <submittedName>
        <fullName evidence="1">Uncharacterized protein</fullName>
    </submittedName>
</protein>
<reference evidence="1 2" key="1">
    <citation type="submission" date="2012-12" db="EMBL/GenBank/DDBJ databases">
        <title>Novel taxa of Listeriaceae from agricultural environments in the United States.</title>
        <authorList>
            <person name="den Bakker H.C."/>
            <person name="Allred A."/>
            <person name="Warchocki S."/>
            <person name="Wright E.M."/>
            <person name="Burrell A."/>
            <person name="Nightingale K.K."/>
            <person name="Kephart D."/>
            <person name="Wiedmann M."/>
        </authorList>
    </citation>
    <scope>NUCLEOTIDE SEQUENCE [LARGE SCALE GENOMIC DNA]</scope>
    <source>
        <strain evidence="1 2">FSL S10-1203</strain>
    </source>
</reference>
<dbReference type="AlphaFoldDB" id="W7DF32"/>
<evidence type="ECO:0000313" key="1">
    <source>
        <dbReference type="EMBL" id="EUJ56624.1"/>
    </source>
</evidence>
<proteinExistence type="predicted"/>
<name>W7DF32_9LIST</name>
<accession>W7DF32</accession>